<dbReference type="InterPro" id="IPR003439">
    <property type="entry name" value="ABC_transporter-like_ATP-bd"/>
</dbReference>
<dbReference type="SUPFAM" id="SSF52540">
    <property type="entry name" value="P-loop containing nucleoside triphosphate hydrolases"/>
    <property type="match status" value="1"/>
</dbReference>
<dbReference type="Gene3D" id="2.40.50.100">
    <property type="match status" value="1"/>
</dbReference>
<dbReference type="Pfam" id="PF00005">
    <property type="entry name" value="ABC_tran"/>
    <property type="match status" value="1"/>
</dbReference>
<dbReference type="PROSITE" id="PS50893">
    <property type="entry name" value="ABC_TRANSPORTER_2"/>
    <property type="match status" value="1"/>
</dbReference>
<evidence type="ECO:0000256" key="1">
    <source>
        <dbReference type="ARBA" id="ARBA00004417"/>
    </source>
</evidence>
<accession>I3X141</accession>
<dbReference type="HOGENOM" id="CLU_000604_1_1_5"/>
<proteinExistence type="inferred from homology"/>
<keyword evidence="6 10" id="KW-0067">ATP-binding</keyword>
<dbReference type="KEGG" id="sfd:USDA257_c10060"/>
<dbReference type="STRING" id="1185652.USDA257_c10060"/>
<name>I3X141_SINF2</name>
<dbReference type="PANTHER" id="PTHR43875:SF15">
    <property type="entry name" value="TREHALOSE IMPORT ATP-BINDING PROTEIN SUGC"/>
    <property type="match status" value="1"/>
</dbReference>
<dbReference type="GO" id="GO:0008643">
    <property type="term" value="P:carbohydrate transport"/>
    <property type="evidence" value="ECO:0007669"/>
    <property type="project" value="InterPro"/>
</dbReference>
<keyword evidence="10" id="KW-0378">Hydrolase</keyword>
<dbReference type="InterPro" id="IPR047641">
    <property type="entry name" value="ABC_transpr_MalK/UgpC-like"/>
</dbReference>
<sequence>MHSRLWPWGLEKGIRMSQVRLEQVTKSFGSVAVIPPLDLSIADREFVVLVGPSGCGKTTTLRMIAGLETASSGTIRIGERDVTDLRPGLRNCSMVFQNYALYPHMTVAENIGYGMKVRGTPKSDIETSVAEAARILNLGAYLSRKPSALSGGQRQRVAIGRAIVRQPDVFLFDEPLSNLDAKLRIEMRTEIKLLHRRLQTTAVYVTHDQVEAMTMADRVVVMNQGRIEQAADPITLYEAPANLFVAAFIGAPSMNFIEGILERGDAGLMFRAPGDVAFQLPDERAQKLGAHIGEAVVLGIRPEHTIATDAALPRIKLQVRDIEPLGPHTLVIGKAGSASFTAQVHAAARISPDDVIEVPIDMAKVHFFLKNTGEAVGR</sequence>
<organism evidence="10 11">
    <name type="scientific">Sinorhizobium fredii (strain USDA 257)</name>
    <dbReference type="NCBI Taxonomy" id="1185652"/>
    <lineage>
        <taxon>Bacteria</taxon>
        <taxon>Pseudomonadati</taxon>
        <taxon>Pseudomonadota</taxon>
        <taxon>Alphaproteobacteria</taxon>
        <taxon>Hyphomicrobiales</taxon>
        <taxon>Rhizobiaceae</taxon>
        <taxon>Sinorhizobium/Ensifer group</taxon>
        <taxon>Sinorhizobium</taxon>
    </lineage>
</organism>
<dbReference type="EMBL" id="CP003563">
    <property type="protein sequence ID" value="AFL49597.1"/>
    <property type="molecule type" value="Genomic_DNA"/>
</dbReference>
<dbReference type="GO" id="GO:0016887">
    <property type="term" value="F:ATP hydrolysis activity"/>
    <property type="evidence" value="ECO:0007669"/>
    <property type="project" value="InterPro"/>
</dbReference>
<dbReference type="PATRIC" id="fig|1185652.3.peg.1046"/>
<comment type="subcellular location">
    <subcellularLocation>
        <location evidence="1">Cell inner membrane</location>
        <topology evidence="1">Peripheral membrane protein</topology>
    </subcellularLocation>
</comment>
<protein>
    <submittedName>
        <fullName evidence="10">Putative ABC transporter ATP-binding protein YurJ</fullName>
        <ecNumber evidence="10">3.6.3.-</ecNumber>
    </submittedName>
</protein>
<evidence type="ECO:0000256" key="4">
    <source>
        <dbReference type="ARBA" id="ARBA00022475"/>
    </source>
</evidence>
<dbReference type="NCBIfam" id="NF008653">
    <property type="entry name" value="PRK11650.1"/>
    <property type="match status" value="1"/>
</dbReference>
<feature type="domain" description="ABC transporter" evidence="9">
    <location>
        <begin position="19"/>
        <end position="249"/>
    </location>
</feature>
<dbReference type="Pfam" id="PF17912">
    <property type="entry name" value="OB_MalK"/>
    <property type="match status" value="1"/>
</dbReference>
<evidence type="ECO:0000256" key="2">
    <source>
        <dbReference type="ARBA" id="ARBA00005417"/>
    </source>
</evidence>
<dbReference type="GO" id="GO:0140359">
    <property type="term" value="F:ABC-type transporter activity"/>
    <property type="evidence" value="ECO:0007669"/>
    <property type="project" value="InterPro"/>
</dbReference>
<evidence type="ECO:0000256" key="3">
    <source>
        <dbReference type="ARBA" id="ARBA00022448"/>
    </source>
</evidence>
<dbReference type="AlphaFoldDB" id="I3X141"/>
<dbReference type="SUPFAM" id="SSF50331">
    <property type="entry name" value="MOP-like"/>
    <property type="match status" value="1"/>
</dbReference>
<evidence type="ECO:0000256" key="5">
    <source>
        <dbReference type="ARBA" id="ARBA00022741"/>
    </source>
</evidence>
<evidence type="ECO:0000313" key="11">
    <source>
        <dbReference type="Proteomes" id="UP000006180"/>
    </source>
</evidence>
<dbReference type="GO" id="GO:0055052">
    <property type="term" value="C:ATP-binding cassette (ABC) transporter complex, substrate-binding subunit-containing"/>
    <property type="evidence" value="ECO:0007669"/>
    <property type="project" value="TreeGrafter"/>
</dbReference>
<dbReference type="InterPro" id="IPR027417">
    <property type="entry name" value="P-loop_NTPase"/>
</dbReference>
<comment type="similarity">
    <text evidence="2">Belongs to the ABC transporter superfamily.</text>
</comment>
<keyword evidence="4" id="KW-1003">Cell membrane</keyword>
<evidence type="ECO:0000256" key="8">
    <source>
        <dbReference type="ARBA" id="ARBA00023136"/>
    </source>
</evidence>
<gene>
    <name evidence="10" type="primary">yurJ1</name>
    <name evidence="10" type="ORF">USDA257_c10060</name>
</gene>
<reference evidence="10 11" key="1">
    <citation type="journal article" date="2012" name="J. Bacteriol.">
        <title>Complete genome sequence of the broad-host-range strain Sinorhizobium fredii USDA257.</title>
        <authorList>
            <person name="Schuldes J."/>
            <person name="Rodriguez Orbegoso M."/>
            <person name="Schmeisser C."/>
            <person name="Krishnan H.B."/>
            <person name="Daniel R."/>
            <person name="Streit W.R."/>
        </authorList>
    </citation>
    <scope>NUCLEOTIDE SEQUENCE [LARGE SCALE GENOMIC DNA]</scope>
    <source>
        <strain evidence="10 11">USDA 257</strain>
    </source>
</reference>
<dbReference type="Proteomes" id="UP000006180">
    <property type="component" value="Chromosome"/>
</dbReference>
<keyword evidence="3" id="KW-0813">Transport</keyword>
<dbReference type="InterPro" id="IPR008995">
    <property type="entry name" value="Mo/tungstate-bd_C_term_dom"/>
</dbReference>
<dbReference type="Gene3D" id="2.40.50.140">
    <property type="entry name" value="Nucleic acid-binding proteins"/>
    <property type="match status" value="1"/>
</dbReference>
<dbReference type="SMART" id="SM00382">
    <property type="entry name" value="AAA"/>
    <property type="match status" value="1"/>
</dbReference>
<evidence type="ECO:0000256" key="6">
    <source>
        <dbReference type="ARBA" id="ARBA00022840"/>
    </source>
</evidence>
<dbReference type="PROSITE" id="PS00211">
    <property type="entry name" value="ABC_TRANSPORTER_1"/>
    <property type="match status" value="1"/>
</dbReference>
<keyword evidence="5" id="KW-0547">Nucleotide-binding</keyword>
<dbReference type="InterPro" id="IPR015855">
    <property type="entry name" value="ABC_transpr_MalK-like"/>
</dbReference>
<dbReference type="InterPro" id="IPR012340">
    <property type="entry name" value="NA-bd_OB-fold"/>
</dbReference>
<dbReference type="PANTHER" id="PTHR43875">
    <property type="entry name" value="MALTODEXTRIN IMPORT ATP-BINDING PROTEIN MSMX"/>
    <property type="match status" value="1"/>
</dbReference>
<dbReference type="CDD" id="cd03301">
    <property type="entry name" value="ABC_MalK_N"/>
    <property type="match status" value="1"/>
</dbReference>
<dbReference type="InterPro" id="IPR017871">
    <property type="entry name" value="ABC_transporter-like_CS"/>
</dbReference>
<dbReference type="InterPro" id="IPR003593">
    <property type="entry name" value="AAA+_ATPase"/>
</dbReference>
<dbReference type="FunFam" id="3.40.50.300:FF:000042">
    <property type="entry name" value="Maltose/maltodextrin ABC transporter, ATP-binding protein"/>
    <property type="match status" value="1"/>
</dbReference>
<keyword evidence="7" id="KW-1278">Translocase</keyword>
<dbReference type="InterPro" id="IPR040582">
    <property type="entry name" value="OB_MalK-like"/>
</dbReference>
<dbReference type="Gene3D" id="3.40.50.300">
    <property type="entry name" value="P-loop containing nucleotide triphosphate hydrolases"/>
    <property type="match status" value="1"/>
</dbReference>
<dbReference type="GO" id="GO:0005524">
    <property type="term" value="F:ATP binding"/>
    <property type="evidence" value="ECO:0007669"/>
    <property type="project" value="UniProtKB-KW"/>
</dbReference>
<dbReference type="EC" id="3.6.3.-" evidence="10"/>
<dbReference type="eggNOG" id="COG3842">
    <property type="taxonomic scope" value="Bacteria"/>
</dbReference>
<evidence type="ECO:0000256" key="7">
    <source>
        <dbReference type="ARBA" id="ARBA00022967"/>
    </source>
</evidence>
<evidence type="ECO:0000313" key="10">
    <source>
        <dbReference type="EMBL" id="AFL49597.1"/>
    </source>
</evidence>
<keyword evidence="8" id="KW-0472">Membrane</keyword>
<evidence type="ECO:0000259" key="9">
    <source>
        <dbReference type="PROSITE" id="PS50893"/>
    </source>
</evidence>